<evidence type="ECO:0000313" key="1">
    <source>
        <dbReference type="EMBL" id="KAH1174844.1"/>
    </source>
</evidence>
<proteinExistence type="predicted"/>
<dbReference type="EMBL" id="JAHDVG010000479">
    <property type="protein sequence ID" value="KAH1174844.1"/>
    <property type="molecule type" value="Genomic_DNA"/>
</dbReference>
<reference evidence="1" key="1">
    <citation type="submission" date="2021-09" db="EMBL/GenBank/DDBJ databases">
        <title>The genome of Mauremys mutica provides insights into the evolution of semi-aquatic lifestyle.</title>
        <authorList>
            <person name="Gong S."/>
            <person name="Gao Y."/>
        </authorList>
    </citation>
    <scope>NUCLEOTIDE SEQUENCE</scope>
    <source>
        <strain evidence="1">MM-2020</strain>
        <tissue evidence="1">Muscle</tissue>
    </source>
</reference>
<keyword evidence="2" id="KW-1185">Reference proteome</keyword>
<organism evidence="1 2">
    <name type="scientific">Mauremys mutica</name>
    <name type="common">yellowpond turtle</name>
    <dbReference type="NCBI Taxonomy" id="74926"/>
    <lineage>
        <taxon>Eukaryota</taxon>
        <taxon>Metazoa</taxon>
        <taxon>Chordata</taxon>
        <taxon>Craniata</taxon>
        <taxon>Vertebrata</taxon>
        <taxon>Euteleostomi</taxon>
        <taxon>Archelosauria</taxon>
        <taxon>Testudinata</taxon>
        <taxon>Testudines</taxon>
        <taxon>Cryptodira</taxon>
        <taxon>Durocryptodira</taxon>
        <taxon>Testudinoidea</taxon>
        <taxon>Geoemydidae</taxon>
        <taxon>Geoemydinae</taxon>
        <taxon>Mauremys</taxon>
    </lineage>
</organism>
<protein>
    <submittedName>
        <fullName evidence="1">Uncharacterized protein</fullName>
    </submittedName>
</protein>
<dbReference type="Proteomes" id="UP000827986">
    <property type="component" value="Unassembled WGS sequence"/>
</dbReference>
<sequence>MQRSARNAQIVTWYHIMPCQKSGGITQAPLLRLMMSLEAFGGFISTHLTEAPLLLEAGEIQSMLITILLSKAKWICHSQRLRPDVTLLYRIPTEKSIGGRARDFLAIDLKRPDSDDFNALSIL</sequence>
<comment type="caution">
    <text evidence="1">The sequence shown here is derived from an EMBL/GenBank/DDBJ whole genome shotgun (WGS) entry which is preliminary data.</text>
</comment>
<accession>A0A9D3X6L2</accession>
<evidence type="ECO:0000313" key="2">
    <source>
        <dbReference type="Proteomes" id="UP000827986"/>
    </source>
</evidence>
<gene>
    <name evidence="1" type="ORF">KIL84_008835</name>
</gene>
<name>A0A9D3X6L2_9SAUR</name>
<dbReference type="AlphaFoldDB" id="A0A9D3X6L2"/>